<dbReference type="Pfam" id="PF19760">
    <property type="entry name" value="DUF6247"/>
    <property type="match status" value="1"/>
</dbReference>
<reference evidence="1 2" key="1">
    <citation type="submission" date="2019-02" db="EMBL/GenBank/DDBJ databases">
        <title>Sequencing the genomes of 1000 actinobacteria strains.</title>
        <authorList>
            <person name="Klenk H.-P."/>
        </authorList>
    </citation>
    <scope>NUCLEOTIDE SEQUENCE [LARGE SCALE GENOMIC DNA]</scope>
    <source>
        <strain evidence="1 2">DSM 45779</strain>
    </source>
</reference>
<proteinExistence type="predicted"/>
<dbReference type="InterPro" id="IPR046214">
    <property type="entry name" value="DUF6247"/>
</dbReference>
<dbReference type="EMBL" id="SHKL01000001">
    <property type="protein sequence ID" value="RZT84214.1"/>
    <property type="molecule type" value="Genomic_DNA"/>
</dbReference>
<dbReference type="AlphaFoldDB" id="A0A4Q7UT94"/>
<evidence type="ECO:0000313" key="2">
    <source>
        <dbReference type="Proteomes" id="UP000291591"/>
    </source>
</evidence>
<gene>
    <name evidence="1" type="ORF">EV383_1052</name>
</gene>
<sequence>MKQATETFDLSEVEKALAAWRMTATVTAAHGVDTYRAMLHSSGERLRTGERAAGAVPWSQLKVELGLPG</sequence>
<dbReference type="Proteomes" id="UP000291591">
    <property type="component" value="Unassembled WGS sequence"/>
</dbReference>
<evidence type="ECO:0000313" key="1">
    <source>
        <dbReference type="EMBL" id="RZT84214.1"/>
    </source>
</evidence>
<name>A0A4Q7UT94_PSEST</name>
<organism evidence="1 2">
    <name type="scientific">Pseudonocardia sediminis</name>
    <dbReference type="NCBI Taxonomy" id="1397368"/>
    <lineage>
        <taxon>Bacteria</taxon>
        <taxon>Bacillati</taxon>
        <taxon>Actinomycetota</taxon>
        <taxon>Actinomycetes</taxon>
        <taxon>Pseudonocardiales</taxon>
        <taxon>Pseudonocardiaceae</taxon>
        <taxon>Pseudonocardia</taxon>
    </lineage>
</organism>
<accession>A0A4Q7UT94</accession>
<protein>
    <submittedName>
        <fullName evidence="1">Uncharacterized protein</fullName>
    </submittedName>
</protein>
<comment type="caution">
    <text evidence="1">The sequence shown here is derived from an EMBL/GenBank/DDBJ whole genome shotgun (WGS) entry which is preliminary data.</text>
</comment>
<keyword evidence="2" id="KW-1185">Reference proteome</keyword>